<comment type="caution">
    <text evidence="1">The sequence shown here is derived from an EMBL/GenBank/DDBJ whole genome shotgun (WGS) entry which is preliminary data.</text>
</comment>
<dbReference type="EMBL" id="JAYMGO010000025">
    <property type="protein sequence ID" value="KAL1247178.1"/>
    <property type="molecule type" value="Genomic_DNA"/>
</dbReference>
<protein>
    <submittedName>
        <fullName evidence="1">Uncharacterized protein</fullName>
    </submittedName>
</protein>
<reference evidence="1 2" key="1">
    <citation type="submission" date="2023-09" db="EMBL/GenBank/DDBJ databases">
        <authorList>
            <person name="Wang M."/>
        </authorList>
    </citation>
    <scope>NUCLEOTIDE SEQUENCE [LARGE SCALE GENOMIC DNA]</scope>
    <source>
        <strain evidence="1">GT-2023</strain>
        <tissue evidence="1">Liver</tissue>
    </source>
</reference>
<evidence type="ECO:0000313" key="1">
    <source>
        <dbReference type="EMBL" id="KAL1247178.1"/>
    </source>
</evidence>
<dbReference type="PROSITE" id="PS51257">
    <property type="entry name" value="PROKAR_LIPOPROTEIN"/>
    <property type="match status" value="1"/>
</dbReference>
<gene>
    <name evidence="1" type="ORF">QQF64_022554</name>
</gene>
<name>A0ABR3L2V5_9TELE</name>
<keyword evidence="2" id="KW-1185">Reference proteome</keyword>
<dbReference type="Proteomes" id="UP001558613">
    <property type="component" value="Unassembled WGS sequence"/>
</dbReference>
<proteinExistence type="predicted"/>
<sequence>MRFLCCPSRSFEIPAPPQAILGPATIMLAGCPDTVVLLGPMSQHWSSLHPQNCKVVSQRHHELPSAGFGTVQSLEGPRVEGSGG</sequence>
<accession>A0ABR3L2V5</accession>
<organism evidence="1 2">
    <name type="scientific">Cirrhinus molitorella</name>
    <name type="common">mud carp</name>
    <dbReference type="NCBI Taxonomy" id="172907"/>
    <lineage>
        <taxon>Eukaryota</taxon>
        <taxon>Metazoa</taxon>
        <taxon>Chordata</taxon>
        <taxon>Craniata</taxon>
        <taxon>Vertebrata</taxon>
        <taxon>Euteleostomi</taxon>
        <taxon>Actinopterygii</taxon>
        <taxon>Neopterygii</taxon>
        <taxon>Teleostei</taxon>
        <taxon>Ostariophysi</taxon>
        <taxon>Cypriniformes</taxon>
        <taxon>Cyprinidae</taxon>
        <taxon>Labeoninae</taxon>
        <taxon>Labeonini</taxon>
        <taxon>Cirrhinus</taxon>
    </lineage>
</organism>
<evidence type="ECO:0000313" key="2">
    <source>
        <dbReference type="Proteomes" id="UP001558613"/>
    </source>
</evidence>